<keyword evidence="2" id="KW-0812">Transmembrane</keyword>
<gene>
    <name evidence="3" type="ORF">GRG538_LOCUS25531</name>
</gene>
<evidence type="ECO:0000313" key="3">
    <source>
        <dbReference type="EMBL" id="CAF3657221.1"/>
    </source>
</evidence>
<evidence type="ECO:0008006" key="5">
    <source>
        <dbReference type="Google" id="ProtNLM"/>
    </source>
</evidence>
<keyword evidence="2" id="KW-0472">Membrane</keyword>
<feature type="region of interest" description="Disordered" evidence="1">
    <location>
        <begin position="1"/>
        <end position="143"/>
    </location>
</feature>
<dbReference type="Proteomes" id="UP000663872">
    <property type="component" value="Unassembled WGS sequence"/>
</dbReference>
<feature type="region of interest" description="Disordered" evidence="1">
    <location>
        <begin position="241"/>
        <end position="261"/>
    </location>
</feature>
<organism evidence="3 4">
    <name type="scientific">Rotaria socialis</name>
    <dbReference type="NCBI Taxonomy" id="392032"/>
    <lineage>
        <taxon>Eukaryota</taxon>
        <taxon>Metazoa</taxon>
        <taxon>Spiralia</taxon>
        <taxon>Gnathifera</taxon>
        <taxon>Rotifera</taxon>
        <taxon>Eurotatoria</taxon>
        <taxon>Bdelloidea</taxon>
        <taxon>Philodinida</taxon>
        <taxon>Philodinidae</taxon>
        <taxon>Rotaria</taxon>
    </lineage>
</organism>
<sequence>ETTTTSETTTSDTTTTETTTTSETTTTETTTTSETTTTETTTSSETTTSETTTTETTTTSETTTTETTTSSETTTTETTTTTDTTTTSETTTTETTTTSDTTTTETTTTSDTTTTSETTTSTTTTTETTTTSETTTTDTTTTMDTTTTTTVTTITTETTMIVDTVTRASIVAPVVGGVLGGVALASMIPVILYALRKLSIGKIGPNSGTPKPETPKPETPKPETPRDNNVRVEDVETIPDANSNAPVLDASSSGKTTSQMQRGTDRVIVHATDQQLQLLLDSEMIFVDGTFSTASNGFDPVFLMHAQLFGQGMRVAFNIDMRFKQEATLFGKQFQPTHVASDFESAIMSAVRRVFPAAKHSNCLFHFTQCIHRKIMSLGLGADYAQVATIHQQCKELMGLSLMPICEVEQQFKRIREISSSSLDDLFEYF</sequence>
<evidence type="ECO:0000256" key="1">
    <source>
        <dbReference type="SAM" id="MobiDB-lite"/>
    </source>
</evidence>
<dbReference type="AlphaFoldDB" id="A0A818RGS4"/>
<proteinExistence type="predicted"/>
<evidence type="ECO:0000313" key="4">
    <source>
        <dbReference type="Proteomes" id="UP000663872"/>
    </source>
</evidence>
<dbReference type="EMBL" id="CAJNYT010004359">
    <property type="protein sequence ID" value="CAF3657221.1"/>
    <property type="molecule type" value="Genomic_DNA"/>
</dbReference>
<name>A0A818RGS4_9BILA</name>
<keyword evidence="2" id="KW-1133">Transmembrane helix</keyword>
<protein>
    <recommendedName>
        <fullName evidence="5">MULE transposase domain-containing protein</fullName>
    </recommendedName>
</protein>
<feature type="region of interest" description="Disordered" evidence="1">
    <location>
        <begin position="203"/>
        <end position="228"/>
    </location>
</feature>
<comment type="caution">
    <text evidence="3">The sequence shown here is derived from an EMBL/GenBank/DDBJ whole genome shotgun (WGS) entry which is preliminary data.</text>
</comment>
<feature type="non-terminal residue" evidence="3">
    <location>
        <position position="1"/>
    </location>
</feature>
<accession>A0A818RGS4</accession>
<feature type="transmembrane region" description="Helical" evidence="2">
    <location>
        <begin position="170"/>
        <end position="195"/>
    </location>
</feature>
<evidence type="ECO:0000256" key="2">
    <source>
        <dbReference type="SAM" id="Phobius"/>
    </source>
</evidence>
<reference evidence="3" key="1">
    <citation type="submission" date="2021-02" db="EMBL/GenBank/DDBJ databases">
        <authorList>
            <person name="Nowell W R."/>
        </authorList>
    </citation>
    <scope>NUCLEOTIDE SEQUENCE</scope>
</reference>
<feature type="compositionally biased region" description="Basic and acidic residues" evidence="1">
    <location>
        <begin position="213"/>
        <end position="228"/>
    </location>
</feature>